<evidence type="ECO:0000313" key="6">
    <source>
        <dbReference type="RefSeq" id="XP_064072969.1"/>
    </source>
</evidence>
<proteinExistence type="predicted"/>
<evidence type="ECO:0000256" key="3">
    <source>
        <dbReference type="SAM" id="MobiDB-lite"/>
    </source>
</evidence>
<evidence type="ECO:0000259" key="4">
    <source>
        <dbReference type="PROSITE" id="PS50102"/>
    </source>
</evidence>
<dbReference type="Gene3D" id="3.30.70.330">
    <property type="match status" value="2"/>
</dbReference>
<dbReference type="Pfam" id="PF00076">
    <property type="entry name" value="RRM_1"/>
    <property type="match status" value="2"/>
</dbReference>
<dbReference type="PANTHER" id="PTHR23003">
    <property type="entry name" value="RNA RECOGNITION MOTIF RRM DOMAIN CONTAINING PROTEIN"/>
    <property type="match status" value="1"/>
</dbReference>
<reference evidence="6" key="1">
    <citation type="submission" date="2025-08" db="UniProtKB">
        <authorList>
            <consortium name="RefSeq"/>
        </authorList>
    </citation>
    <scope>IDENTIFICATION</scope>
    <source>
        <tissue evidence="6">Whole body</tissue>
    </source>
</reference>
<dbReference type="InterPro" id="IPR012677">
    <property type="entry name" value="Nucleotide-bd_a/b_plait_sf"/>
</dbReference>
<name>A0ABM4ANU5_VANTA</name>
<evidence type="ECO:0000313" key="5">
    <source>
        <dbReference type="Proteomes" id="UP001652626"/>
    </source>
</evidence>
<dbReference type="SUPFAM" id="SSF54928">
    <property type="entry name" value="RNA-binding domain, RBD"/>
    <property type="match status" value="1"/>
</dbReference>
<dbReference type="Proteomes" id="UP001652626">
    <property type="component" value="Chromosome 14"/>
</dbReference>
<dbReference type="PANTHER" id="PTHR23003:SF3">
    <property type="entry name" value="FI21236P1-RELATED"/>
    <property type="match status" value="1"/>
</dbReference>
<dbReference type="PROSITE" id="PS50102">
    <property type="entry name" value="RRM"/>
    <property type="match status" value="2"/>
</dbReference>
<dbReference type="InterPro" id="IPR035979">
    <property type="entry name" value="RBD_domain_sf"/>
</dbReference>
<dbReference type="InterPro" id="IPR050374">
    <property type="entry name" value="RRT5_SRSF_SR"/>
</dbReference>
<dbReference type="SMART" id="SM00360">
    <property type="entry name" value="RRM"/>
    <property type="match status" value="2"/>
</dbReference>
<feature type="region of interest" description="Disordered" evidence="3">
    <location>
        <begin position="218"/>
        <end position="238"/>
    </location>
</feature>
<dbReference type="CDD" id="cd00590">
    <property type="entry name" value="RRM_SF"/>
    <property type="match status" value="1"/>
</dbReference>
<dbReference type="RefSeq" id="XP_064072969.1">
    <property type="nucleotide sequence ID" value="XM_064216899.1"/>
</dbReference>
<keyword evidence="5" id="KW-1185">Reference proteome</keyword>
<organism evidence="5 6">
    <name type="scientific">Vanessa tameamea</name>
    <name type="common">Kamehameha butterfly</name>
    <dbReference type="NCBI Taxonomy" id="334116"/>
    <lineage>
        <taxon>Eukaryota</taxon>
        <taxon>Metazoa</taxon>
        <taxon>Ecdysozoa</taxon>
        <taxon>Arthropoda</taxon>
        <taxon>Hexapoda</taxon>
        <taxon>Insecta</taxon>
        <taxon>Pterygota</taxon>
        <taxon>Neoptera</taxon>
        <taxon>Endopterygota</taxon>
        <taxon>Lepidoptera</taxon>
        <taxon>Glossata</taxon>
        <taxon>Ditrysia</taxon>
        <taxon>Papilionoidea</taxon>
        <taxon>Nymphalidae</taxon>
        <taxon>Nymphalinae</taxon>
        <taxon>Vanessa</taxon>
    </lineage>
</organism>
<evidence type="ECO:0000256" key="1">
    <source>
        <dbReference type="ARBA" id="ARBA00022884"/>
    </source>
</evidence>
<accession>A0ABM4ANU5</accession>
<feature type="region of interest" description="Disordered" evidence="3">
    <location>
        <begin position="49"/>
        <end position="84"/>
    </location>
</feature>
<gene>
    <name evidence="6" type="primary">LOC113398518</name>
</gene>
<feature type="compositionally biased region" description="Polar residues" evidence="3">
    <location>
        <begin position="49"/>
        <end position="64"/>
    </location>
</feature>
<evidence type="ECO:0000256" key="2">
    <source>
        <dbReference type="PROSITE-ProRule" id="PRU00176"/>
    </source>
</evidence>
<feature type="domain" description="RRM" evidence="4">
    <location>
        <begin position="641"/>
        <end position="700"/>
    </location>
</feature>
<feature type="domain" description="RRM" evidence="4">
    <location>
        <begin position="268"/>
        <end position="339"/>
    </location>
</feature>
<feature type="region of interest" description="Disordered" evidence="3">
    <location>
        <begin position="1"/>
        <end position="20"/>
    </location>
</feature>
<feature type="compositionally biased region" description="Basic and acidic residues" evidence="3">
    <location>
        <begin position="222"/>
        <end position="238"/>
    </location>
</feature>
<keyword evidence="1 2" id="KW-0694">RNA-binding</keyword>
<sequence length="700" mass="76880">MESNENGDNGNRNVPSSSMEITTVKREQIEEFLCEINNVTTETYTIMHNQNDTQNSSNENQSSGVKRKSEENTLNMQEDDRVSEVNTDTNVLVKRPRYSESQCDESLENSNDIVDANSLQIKEETVNYTLYVSNSPGEWTSQQIIDFIKDECGINISRINDSRAGNTNSDFQIKLKFPNKEQSTKVFDKLKEMEAAGKLKVHTDDDMEETVCDIQSTTSAQIDERQSNRARSDPPEPRVDFELASGENSFYIREEYLDSLGIILPLTNWVTVTNFRCDKTELKEVFELAGRVLVCSVYSMTNKYANIMYSHPLEAVQAISMLNGQKLFGQTLKVTMNNSRDTNTLLPKGLADVGPGLGKYGKGLPDLVEQYKRFLKGQTSSIDAHLFQPELLRDFGVDAYRETSTPFVRSAPSDSSSVHNDNVSEQGSEVSACESVVRNNGNLFGAIGQRVSHASTPAPVSVQIHNNRVSTFTSMSQPLIIRGTNSNMMPIPSGSMQRPRQMAPLSNPLTIYANCPPIAGIDTSNSARGFNISVIGSGNMPVLPGPIITRGPMPSPMAPMRRPVPVTITHLSTANRFAAPGPRNVGPVTGPPRVPAPVRPNPSIQISNPRRSNGPILTLRPYMSQATTGSNVQMIKGADAVTVQISGLPPSTNFVNLGQSLSEFGNVLFLEFTTPGCAVVRFASPSDADRCLQNFRNTIG</sequence>
<dbReference type="GeneID" id="113398518"/>
<dbReference type="InterPro" id="IPR000504">
    <property type="entry name" value="RRM_dom"/>
</dbReference>
<protein>
    <submittedName>
        <fullName evidence="6">Uncharacterized protein LOC113398518 isoform X1</fullName>
    </submittedName>
</protein>